<dbReference type="Gene3D" id="3.40.50.1110">
    <property type="entry name" value="SGNH hydrolase"/>
    <property type="match status" value="2"/>
</dbReference>
<dbReference type="SUPFAM" id="SSF52266">
    <property type="entry name" value="SGNH hydrolase"/>
    <property type="match status" value="1"/>
</dbReference>
<feature type="domain" description="Sialate O-acetylesterase" evidence="2">
    <location>
        <begin position="397"/>
        <end position="501"/>
    </location>
</feature>
<protein>
    <submittedName>
        <fullName evidence="3">Sialate O-acetylesterase</fullName>
    </submittedName>
</protein>
<comment type="caution">
    <text evidence="3">The sequence shown here is derived from an EMBL/GenBank/DDBJ whole genome shotgun (WGS) entry which is preliminary data.</text>
</comment>
<dbReference type="HOGENOM" id="CLU_015150_2_0_10"/>
<evidence type="ECO:0000259" key="2">
    <source>
        <dbReference type="Pfam" id="PF03629"/>
    </source>
</evidence>
<sequence>MKRYLIILFCCSLFACNTDKFDSEVTLPIIFENGMVLQRNQKVHVWGKGIPNKKVRVSIAGLMGSTEVAIDSTWSLKLPEAKAGGPFVLQVNNQEIEDVYIGDVWLAGGQSNMEWALKSDVIGAEKEFSEGGNPEIRFFKVPHSYSAMPQEDLQGGEWKVANKENLPDFSAVAWFFAKRNHLEKDVPVGIIESNWGGTPAEGWTDASVLASMDASYSAEAKEIIDQAEEWEKKVLENEKNSDLRNKLVTGPDSLQALQVASIDYDDSGWGTINLPKSNPMQDIAWIRKGFKLATAQEAVLHLSNIDQMAYIYLNGNLLHYKDWGVPVPEIDIPASWLNEGTNVLTIRAINTWNNQPRVGESGEMYILQGSNKISLEGNWAYSTNIVEPQLPKVEKVNWKPGMMYNSMINPLVSYPIKGVIWYQGESNAGRADEYEELFSAMITNWRSKWGLGDIPFLFVQLANFMERKSPQPESDWAYLREAQSKTLSLPNTGMAVIIDIGEAGDIHPKNKKDVGERLWLQAKKIAYNEDIVANGPVFKSASIQEGKIVVTFEDVAGGLEISDGDNSVKGFIVETSSGRFQEVSGEISGVNEVVLNLDVTNPVEIRYAWADNPEVNLVNALGLPTAPFRYSFESN</sequence>
<evidence type="ECO:0000313" key="4">
    <source>
        <dbReference type="Proteomes" id="UP000003919"/>
    </source>
</evidence>
<dbReference type="STRING" id="388413.ALPR1_13115"/>
<dbReference type="EMBL" id="AAXU02000001">
    <property type="protein sequence ID" value="EAZ83162.1"/>
    <property type="molecule type" value="Genomic_DNA"/>
</dbReference>
<dbReference type="AlphaFoldDB" id="A3HTJ4"/>
<dbReference type="InterPro" id="IPR039329">
    <property type="entry name" value="SIAE"/>
</dbReference>
<dbReference type="PANTHER" id="PTHR22901">
    <property type="entry name" value="SIALATE O-ACETYLESTERASE"/>
    <property type="match status" value="1"/>
</dbReference>
<dbReference type="PROSITE" id="PS51257">
    <property type="entry name" value="PROKAR_LIPOPROTEIN"/>
    <property type="match status" value="1"/>
</dbReference>
<dbReference type="InterPro" id="IPR008979">
    <property type="entry name" value="Galactose-bd-like_sf"/>
</dbReference>
<dbReference type="Pfam" id="PF03629">
    <property type="entry name" value="SASA"/>
    <property type="match status" value="1"/>
</dbReference>
<dbReference type="PANTHER" id="PTHR22901:SF0">
    <property type="entry name" value="SIALATE O-ACETYLESTERASE"/>
    <property type="match status" value="1"/>
</dbReference>
<dbReference type="GO" id="GO:0005975">
    <property type="term" value="P:carbohydrate metabolic process"/>
    <property type="evidence" value="ECO:0007669"/>
    <property type="project" value="TreeGrafter"/>
</dbReference>
<keyword evidence="1" id="KW-0378">Hydrolase</keyword>
<dbReference type="InterPro" id="IPR005181">
    <property type="entry name" value="SASA"/>
</dbReference>
<dbReference type="OrthoDB" id="9816001at2"/>
<keyword evidence="4" id="KW-1185">Reference proteome</keyword>
<dbReference type="GO" id="GO:0001681">
    <property type="term" value="F:sialate O-acetylesterase activity"/>
    <property type="evidence" value="ECO:0007669"/>
    <property type="project" value="InterPro"/>
</dbReference>
<dbReference type="eggNOG" id="COG3250">
    <property type="taxonomic scope" value="Bacteria"/>
</dbReference>
<proteinExistence type="predicted"/>
<dbReference type="Proteomes" id="UP000003919">
    <property type="component" value="Chromosome"/>
</dbReference>
<name>A3HTJ4_9BACT</name>
<dbReference type="RefSeq" id="WP_008201148.1">
    <property type="nucleotide sequence ID" value="NZ_CM001023.1"/>
</dbReference>
<dbReference type="InterPro" id="IPR036514">
    <property type="entry name" value="SGNH_hydro_sf"/>
</dbReference>
<dbReference type="SUPFAM" id="SSF49785">
    <property type="entry name" value="Galactose-binding domain-like"/>
    <property type="match status" value="1"/>
</dbReference>
<gene>
    <name evidence="3" type="ORF">ALPR1_13115</name>
</gene>
<accession>A3HTJ4</accession>
<evidence type="ECO:0000313" key="3">
    <source>
        <dbReference type="EMBL" id="EAZ83162.1"/>
    </source>
</evidence>
<evidence type="ECO:0000256" key="1">
    <source>
        <dbReference type="ARBA" id="ARBA00022801"/>
    </source>
</evidence>
<reference evidence="3 4" key="1">
    <citation type="journal article" date="2011" name="J. Bacteriol.">
        <title>Complete genome sequence of Algoriphagus sp. PR1, bacterial prey of a colony-forming choanoflagellate.</title>
        <authorList>
            <person name="Alegado R.A."/>
            <person name="Ferriera S."/>
            <person name="Nusbaum C."/>
            <person name="Young S.K."/>
            <person name="Zeng Q."/>
            <person name="Imamovic A."/>
            <person name="Fairclough S.R."/>
            <person name="King N."/>
        </authorList>
    </citation>
    <scope>NUCLEOTIDE SEQUENCE [LARGE SCALE GENOMIC DNA]</scope>
    <source>
        <strain evidence="3 4">PR1</strain>
    </source>
</reference>
<dbReference type="EMBL" id="CM001023">
    <property type="protein sequence ID" value="EAZ83162.1"/>
    <property type="molecule type" value="Genomic_DNA"/>
</dbReference>
<organism evidence="3 4">
    <name type="scientific">Algoriphagus machipongonensis</name>
    <dbReference type="NCBI Taxonomy" id="388413"/>
    <lineage>
        <taxon>Bacteria</taxon>
        <taxon>Pseudomonadati</taxon>
        <taxon>Bacteroidota</taxon>
        <taxon>Cytophagia</taxon>
        <taxon>Cytophagales</taxon>
        <taxon>Cyclobacteriaceae</taxon>
        <taxon>Algoriphagus</taxon>
    </lineage>
</organism>